<dbReference type="SUPFAM" id="SSF52540">
    <property type="entry name" value="P-loop containing nucleoside triphosphate hydrolases"/>
    <property type="match status" value="1"/>
</dbReference>
<dbReference type="PANTHER" id="PTHR11669:SF8">
    <property type="entry name" value="DNA POLYMERASE III SUBUNIT DELTA"/>
    <property type="match status" value="1"/>
</dbReference>
<keyword evidence="2" id="KW-0548">Nucleotidyltransferase</keyword>
<dbReference type="GO" id="GO:0003887">
    <property type="term" value="F:DNA-directed DNA polymerase activity"/>
    <property type="evidence" value="ECO:0007669"/>
    <property type="project" value="UniProtKB-EC"/>
</dbReference>
<reference evidence="2" key="1">
    <citation type="submission" date="2021-04" db="EMBL/GenBank/DDBJ databases">
        <authorList>
            <person name="Zhang D.-C."/>
        </authorList>
    </citation>
    <scope>NUCLEOTIDE SEQUENCE</scope>
    <source>
        <strain evidence="2">CGMCC 1.15697</strain>
    </source>
</reference>
<dbReference type="GO" id="GO:0006261">
    <property type="term" value="P:DNA-templated DNA replication"/>
    <property type="evidence" value="ECO:0007669"/>
    <property type="project" value="TreeGrafter"/>
</dbReference>
<sequence>MAKAARATSEETQTIDPFEPRRNPHLEGHDEAEATVLDAWNSGRFPHAWLLCGAEGIGKATFAYRLARFILANGGAEDGGGEGGSNLFGDALAADGLAISGESQTARLVASAGHPDMRVLTRGMMDAAGKPTATIINVFQTRRVVDFTYQTSAISPWRVVIVDPADDFNTSSANAILKALEEPPPRAAFLLISHSPGGLLPTIRSRCRKLQFKALDDDRVASLVRRYRPETPEEEARTLARIAEGSVGRALAYQAAGGLGLFGDLTALLSRPREPDIGHVSRLADRVAGKGREAAYDALGDLMDWWFKRLVRGIATGEGPAPIDTADAQAIAAFRDLGGGPGPVLTIRDRAVELLGQAHPPANLDRRQITFALFTEMQRLSRGGA</sequence>
<accession>A0A8J7RWC1</accession>
<name>A0A8J7RWC1_9PROT</name>
<proteinExistence type="predicted"/>
<dbReference type="EC" id="2.7.7.7" evidence="2"/>
<keyword evidence="2" id="KW-0808">Transferase</keyword>
<dbReference type="RefSeq" id="WP_210680174.1">
    <property type="nucleotide sequence ID" value="NZ_JAGMWN010000001.1"/>
</dbReference>
<gene>
    <name evidence="2" type="ORF">KAJ83_01130</name>
</gene>
<protein>
    <submittedName>
        <fullName evidence="2">DNA polymerase III subunit delta</fullName>
        <ecNumber evidence="2">2.7.7.7</ecNumber>
    </submittedName>
</protein>
<keyword evidence="3" id="KW-1185">Reference proteome</keyword>
<dbReference type="Proteomes" id="UP000672602">
    <property type="component" value="Unassembled WGS sequence"/>
</dbReference>
<organism evidence="2 3">
    <name type="scientific">Marivibrio halodurans</name>
    <dbReference type="NCBI Taxonomy" id="2039722"/>
    <lineage>
        <taxon>Bacteria</taxon>
        <taxon>Pseudomonadati</taxon>
        <taxon>Pseudomonadota</taxon>
        <taxon>Alphaproteobacteria</taxon>
        <taxon>Rhodospirillales</taxon>
        <taxon>Rhodospirillaceae</taxon>
        <taxon>Marivibrio</taxon>
    </lineage>
</organism>
<dbReference type="AlphaFoldDB" id="A0A8J7RWC1"/>
<comment type="caution">
    <text evidence="2">The sequence shown here is derived from an EMBL/GenBank/DDBJ whole genome shotgun (WGS) entry which is preliminary data.</text>
</comment>
<dbReference type="Gene3D" id="3.40.50.300">
    <property type="entry name" value="P-loop containing nucleotide triphosphate hydrolases"/>
    <property type="match status" value="1"/>
</dbReference>
<evidence type="ECO:0000313" key="3">
    <source>
        <dbReference type="Proteomes" id="UP000672602"/>
    </source>
</evidence>
<dbReference type="NCBIfam" id="NF005677">
    <property type="entry name" value="PRK07471.1"/>
    <property type="match status" value="1"/>
</dbReference>
<dbReference type="Pfam" id="PF13177">
    <property type="entry name" value="DNA_pol3_delta2"/>
    <property type="match status" value="1"/>
</dbReference>
<evidence type="ECO:0000256" key="1">
    <source>
        <dbReference type="SAM" id="MobiDB-lite"/>
    </source>
</evidence>
<dbReference type="InterPro" id="IPR027417">
    <property type="entry name" value="P-loop_NTPase"/>
</dbReference>
<evidence type="ECO:0000313" key="2">
    <source>
        <dbReference type="EMBL" id="MBP5855595.1"/>
    </source>
</evidence>
<feature type="region of interest" description="Disordered" evidence="1">
    <location>
        <begin position="1"/>
        <end position="26"/>
    </location>
</feature>
<dbReference type="EMBL" id="JAGMWN010000001">
    <property type="protein sequence ID" value="MBP5855595.1"/>
    <property type="molecule type" value="Genomic_DNA"/>
</dbReference>
<dbReference type="PANTHER" id="PTHR11669">
    <property type="entry name" value="REPLICATION FACTOR C / DNA POLYMERASE III GAMMA-TAU SUBUNIT"/>
    <property type="match status" value="1"/>
</dbReference>
<dbReference type="GO" id="GO:0009360">
    <property type="term" value="C:DNA polymerase III complex"/>
    <property type="evidence" value="ECO:0007669"/>
    <property type="project" value="TreeGrafter"/>
</dbReference>
<dbReference type="InterPro" id="IPR050238">
    <property type="entry name" value="DNA_Rep/Repair_Clamp_Loader"/>
</dbReference>